<protein>
    <submittedName>
        <fullName evidence="1">Uncharacterized protein</fullName>
    </submittedName>
</protein>
<dbReference type="EMBL" id="UHJG01000001">
    <property type="protein sequence ID" value="SUP99849.1"/>
    <property type="molecule type" value="Genomic_DNA"/>
</dbReference>
<dbReference type="GeneID" id="66878749"/>
<organism evidence="1 2">
    <name type="scientific">Yersinia ruckeri</name>
    <dbReference type="NCBI Taxonomy" id="29486"/>
    <lineage>
        <taxon>Bacteria</taxon>
        <taxon>Pseudomonadati</taxon>
        <taxon>Pseudomonadota</taxon>
        <taxon>Gammaproteobacteria</taxon>
        <taxon>Enterobacterales</taxon>
        <taxon>Yersiniaceae</taxon>
        <taxon>Yersinia</taxon>
    </lineage>
</organism>
<reference evidence="1 2" key="1">
    <citation type="submission" date="2018-06" db="EMBL/GenBank/DDBJ databases">
        <authorList>
            <consortium name="Pathogen Informatics"/>
            <person name="Doyle S."/>
        </authorList>
    </citation>
    <scope>NUCLEOTIDE SEQUENCE [LARGE SCALE GENOMIC DNA]</scope>
    <source>
        <strain evidence="1 2">NCTC10476</strain>
    </source>
</reference>
<dbReference type="OrthoDB" id="6479696at2"/>
<sequence length="161" mass="18407">MKKIIMATLVIILALAISFGYSFYKNAPSLDDRIDCYSQVSYDYVVSGQRSHVNTGIYFHLSKGRGMVDYSGEMTIDNKKFKLKRYAEVNYNEKDSSINSLKTVRLYIMPIDNVPPDIAQKYLYPYLTREGGWVNFGVYPNANNGYVFSTTATPQFLCKKL</sequence>
<gene>
    <name evidence="1" type="ORF">NCTC10476_01102</name>
</gene>
<accession>A0A380QNV7</accession>
<dbReference type="RefSeq" id="WP_004718843.1">
    <property type="nucleotide sequence ID" value="NZ_CCYO01000018.1"/>
</dbReference>
<dbReference type="Proteomes" id="UP000255169">
    <property type="component" value="Unassembled WGS sequence"/>
</dbReference>
<dbReference type="AlphaFoldDB" id="A0A380QNV7"/>
<name>A0A380QNV7_YERRU</name>
<evidence type="ECO:0000313" key="2">
    <source>
        <dbReference type="Proteomes" id="UP000255169"/>
    </source>
</evidence>
<keyword evidence="2" id="KW-1185">Reference proteome</keyword>
<proteinExistence type="predicted"/>
<evidence type="ECO:0000313" key="1">
    <source>
        <dbReference type="EMBL" id="SUP99849.1"/>
    </source>
</evidence>